<sequence>MEDKEHKQNPESKEKIIQFFSDFMTRITMLEELADVGSKLLVGFQQALAITSASQSITAPSSYQLSNAINAYWSSKMFAGICFSATKGQYKNNKNNSQSSKTMTIKANTGKSVSTT</sequence>
<gene>
    <name evidence="3" type="ORF">FPE_LOCUS21370</name>
</gene>
<evidence type="ECO:0000259" key="2">
    <source>
        <dbReference type="Pfam" id="PF25071"/>
    </source>
</evidence>
<feature type="compositionally biased region" description="Low complexity" evidence="1">
    <location>
        <begin position="92"/>
        <end position="101"/>
    </location>
</feature>
<evidence type="ECO:0000313" key="3">
    <source>
        <dbReference type="EMBL" id="CAI9773940.1"/>
    </source>
</evidence>
<protein>
    <recommendedName>
        <fullName evidence="2">DUF7795 domain-containing protein</fullName>
    </recommendedName>
</protein>
<feature type="region of interest" description="Disordered" evidence="1">
    <location>
        <begin position="92"/>
        <end position="116"/>
    </location>
</feature>
<organism evidence="3 4">
    <name type="scientific">Fraxinus pennsylvanica</name>
    <dbReference type="NCBI Taxonomy" id="56036"/>
    <lineage>
        <taxon>Eukaryota</taxon>
        <taxon>Viridiplantae</taxon>
        <taxon>Streptophyta</taxon>
        <taxon>Embryophyta</taxon>
        <taxon>Tracheophyta</taxon>
        <taxon>Spermatophyta</taxon>
        <taxon>Magnoliopsida</taxon>
        <taxon>eudicotyledons</taxon>
        <taxon>Gunneridae</taxon>
        <taxon>Pentapetalae</taxon>
        <taxon>asterids</taxon>
        <taxon>lamiids</taxon>
        <taxon>Lamiales</taxon>
        <taxon>Oleaceae</taxon>
        <taxon>Oleeae</taxon>
        <taxon>Fraxinus</taxon>
    </lineage>
</organism>
<proteinExistence type="predicted"/>
<dbReference type="Proteomes" id="UP000834106">
    <property type="component" value="Chromosome 13"/>
</dbReference>
<dbReference type="AlphaFoldDB" id="A0AAD1ZVF9"/>
<feature type="domain" description="DUF7795" evidence="2">
    <location>
        <begin position="11"/>
        <end position="75"/>
    </location>
</feature>
<dbReference type="PANTHER" id="PTHR35305">
    <property type="entry name" value="FAD-BINDING PROTEIN"/>
    <property type="match status" value="1"/>
</dbReference>
<evidence type="ECO:0000256" key="1">
    <source>
        <dbReference type="SAM" id="MobiDB-lite"/>
    </source>
</evidence>
<dbReference type="Pfam" id="PF25071">
    <property type="entry name" value="DUF7795"/>
    <property type="match status" value="1"/>
</dbReference>
<dbReference type="EMBL" id="OU503048">
    <property type="protein sequence ID" value="CAI9773940.1"/>
    <property type="molecule type" value="Genomic_DNA"/>
</dbReference>
<reference evidence="3" key="1">
    <citation type="submission" date="2023-05" db="EMBL/GenBank/DDBJ databases">
        <authorList>
            <person name="Huff M."/>
        </authorList>
    </citation>
    <scope>NUCLEOTIDE SEQUENCE</scope>
</reference>
<keyword evidence="4" id="KW-1185">Reference proteome</keyword>
<name>A0AAD1ZVF9_9LAMI</name>
<feature type="compositionally biased region" description="Polar residues" evidence="1">
    <location>
        <begin position="102"/>
        <end position="116"/>
    </location>
</feature>
<evidence type="ECO:0000313" key="4">
    <source>
        <dbReference type="Proteomes" id="UP000834106"/>
    </source>
</evidence>
<accession>A0AAD1ZVF9</accession>
<dbReference type="InterPro" id="IPR056697">
    <property type="entry name" value="DUF7795"/>
</dbReference>
<dbReference type="PANTHER" id="PTHR35305:SF2">
    <property type="entry name" value="FAD-BINDING PROTEIN"/>
    <property type="match status" value="1"/>
</dbReference>